<dbReference type="InterPro" id="IPR040618">
    <property type="entry name" value="Pre-Nudix"/>
</dbReference>
<dbReference type="RefSeq" id="WP_301189425.1">
    <property type="nucleotide sequence ID" value="NZ_JAPDPJ010000007.1"/>
</dbReference>
<feature type="domain" description="Nudix hydrolase" evidence="3">
    <location>
        <begin position="89"/>
        <end position="216"/>
    </location>
</feature>
<gene>
    <name evidence="4" type="ORF">OM075_05210</name>
</gene>
<proteinExistence type="inferred from homology"/>
<dbReference type="GO" id="GO:0047631">
    <property type="term" value="F:ADP-ribose diphosphatase activity"/>
    <property type="evidence" value="ECO:0007669"/>
    <property type="project" value="TreeGrafter"/>
</dbReference>
<dbReference type="Gene3D" id="3.40.630.30">
    <property type="match status" value="1"/>
</dbReference>
<dbReference type="EMBL" id="JAPDPJ010000007">
    <property type="protein sequence ID" value="MCW3785853.1"/>
    <property type="molecule type" value="Genomic_DNA"/>
</dbReference>
<reference evidence="4" key="1">
    <citation type="submission" date="2022-10" db="EMBL/GenBank/DDBJ databases">
        <authorList>
            <person name="Yu W.X."/>
        </authorList>
    </citation>
    <scope>NUCLEOTIDE SEQUENCE</scope>
    <source>
        <strain evidence="4">AAT</strain>
    </source>
</reference>
<comment type="caution">
    <text evidence="4">The sequence shown here is derived from an EMBL/GenBank/DDBJ whole genome shotgun (WGS) entry which is preliminary data.</text>
</comment>
<comment type="similarity">
    <text evidence="2">Belongs to the Nudix hydrolase family.</text>
</comment>
<protein>
    <submittedName>
        <fullName evidence="4">NUDIX domain-containing protein</fullName>
    </submittedName>
</protein>
<dbReference type="Gene3D" id="3.90.79.10">
    <property type="entry name" value="Nucleoside Triphosphate Pyrophosphohydrolase"/>
    <property type="match status" value="1"/>
</dbReference>
<dbReference type="Proteomes" id="UP001209229">
    <property type="component" value="Unassembled WGS sequence"/>
</dbReference>
<evidence type="ECO:0000256" key="1">
    <source>
        <dbReference type="ARBA" id="ARBA00022801"/>
    </source>
</evidence>
<dbReference type="SUPFAM" id="SSF55811">
    <property type="entry name" value="Nudix"/>
    <property type="match status" value="1"/>
</dbReference>
<dbReference type="InterPro" id="IPR015797">
    <property type="entry name" value="NUDIX_hydrolase-like_dom_sf"/>
</dbReference>
<sequence length="238" mass="27066">MKLTEDRYQGITIDPDSLPESTDEFQKEIATLIPNLNGSKLLWVKIPIEKSDFIPVLTKLDFQFHHCKEDYLMLVKKLVENPIVPTAKNYTVGVGAIIRDGNNLLVVKDKFNTGYKLPGGHVDNNEALKEALKREVFEETGIHAEFESILNLGHFTKGQFEESIIYIVCTAKALTKEISIYDDSEIIEARWIDVEEFLRLEDTNTYNKNVVLASVNNKDLKLTEQPIKLTVSGAEVFY</sequence>
<dbReference type="PRINTS" id="PR00502">
    <property type="entry name" value="NUDIXFAMILY"/>
</dbReference>
<dbReference type="PROSITE" id="PS00893">
    <property type="entry name" value="NUDIX_BOX"/>
    <property type="match status" value="1"/>
</dbReference>
<keyword evidence="1 2" id="KW-0378">Hydrolase</keyword>
<organism evidence="4 5">
    <name type="scientific">Plebeiibacterium sediminum</name>
    <dbReference type="NCBI Taxonomy" id="2992112"/>
    <lineage>
        <taxon>Bacteria</taxon>
        <taxon>Pseudomonadati</taxon>
        <taxon>Bacteroidota</taxon>
        <taxon>Bacteroidia</taxon>
        <taxon>Marinilabiliales</taxon>
        <taxon>Marinilabiliaceae</taxon>
        <taxon>Plebeiibacterium</taxon>
    </lineage>
</organism>
<dbReference type="PANTHER" id="PTHR13994">
    <property type="entry name" value="NUDIX HYDROLASE RELATED"/>
    <property type="match status" value="1"/>
</dbReference>
<evidence type="ECO:0000259" key="3">
    <source>
        <dbReference type="PROSITE" id="PS51462"/>
    </source>
</evidence>
<dbReference type="InterPro" id="IPR003293">
    <property type="entry name" value="Nudix_hydrolase6-like"/>
</dbReference>
<dbReference type="InterPro" id="IPR020084">
    <property type="entry name" value="NUDIX_hydrolase_CS"/>
</dbReference>
<dbReference type="InterPro" id="IPR000086">
    <property type="entry name" value="NUDIX_hydrolase_dom"/>
</dbReference>
<keyword evidence="5" id="KW-1185">Reference proteome</keyword>
<dbReference type="Pfam" id="PF00293">
    <property type="entry name" value="NUDIX"/>
    <property type="match status" value="1"/>
</dbReference>
<dbReference type="AlphaFoldDB" id="A0AAE3SF65"/>
<dbReference type="GO" id="GO:0035529">
    <property type="term" value="F:NADH pyrophosphatase activity"/>
    <property type="evidence" value="ECO:0007669"/>
    <property type="project" value="TreeGrafter"/>
</dbReference>
<dbReference type="PROSITE" id="PS51462">
    <property type="entry name" value="NUDIX"/>
    <property type="match status" value="1"/>
</dbReference>
<name>A0AAE3SF65_9BACT</name>
<dbReference type="PANTHER" id="PTHR13994:SF13">
    <property type="entry name" value="FI03680P"/>
    <property type="match status" value="1"/>
</dbReference>
<evidence type="ECO:0000313" key="4">
    <source>
        <dbReference type="EMBL" id="MCW3785853.1"/>
    </source>
</evidence>
<evidence type="ECO:0000256" key="2">
    <source>
        <dbReference type="RuleBase" id="RU003476"/>
    </source>
</evidence>
<evidence type="ECO:0000313" key="5">
    <source>
        <dbReference type="Proteomes" id="UP001209229"/>
    </source>
</evidence>
<accession>A0AAE3SF65</accession>
<dbReference type="InterPro" id="IPR020476">
    <property type="entry name" value="Nudix_hydrolase"/>
</dbReference>
<dbReference type="GO" id="GO:0051287">
    <property type="term" value="F:NAD binding"/>
    <property type="evidence" value="ECO:0007669"/>
    <property type="project" value="TreeGrafter"/>
</dbReference>
<dbReference type="Pfam" id="PF18290">
    <property type="entry name" value="Nudix_hydro"/>
    <property type="match status" value="1"/>
</dbReference>